<dbReference type="EMBL" id="QCYG01000005">
    <property type="protein sequence ID" value="PVA06636.1"/>
    <property type="molecule type" value="Genomic_DNA"/>
</dbReference>
<dbReference type="AlphaFoldDB" id="A0A2T7FWU4"/>
<feature type="domain" description="Sulfatase-modifying factor enzyme-like" evidence="2">
    <location>
        <begin position="47"/>
        <end position="245"/>
    </location>
</feature>
<dbReference type="InterPro" id="IPR016187">
    <property type="entry name" value="CTDL_fold"/>
</dbReference>
<reference evidence="3 4" key="1">
    <citation type="submission" date="2018-04" db="EMBL/GenBank/DDBJ databases">
        <title>Pelagivirga bohaiensis gen. nov., sp. nov., a bacterium isolated from the Bohai Sea.</title>
        <authorList>
            <person name="Ji X."/>
        </authorList>
    </citation>
    <scope>NUCLEOTIDE SEQUENCE [LARGE SCALE GENOMIC DNA]</scope>
    <source>
        <strain evidence="3 4">BH-SD16</strain>
    </source>
</reference>
<evidence type="ECO:0000256" key="1">
    <source>
        <dbReference type="SAM" id="Phobius"/>
    </source>
</evidence>
<dbReference type="OrthoDB" id="9768004at2"/>
<feature type="transmembrane region" description="Helical" evidence="1">
    <location>
        <begin position="15"/>
        <end position="34"/>
    </location>
</feature>
<evidence type="ECO:0000313" key="4">
    <source>
        <dbReference type="Proteomes" id="UP000244817"/>
    </source>
</evidence>
<dbReference type="InterPro" id="IPR042095">
    <property type="entry name" value="SUMF_sf"/>
</dbReference>
<dbReference type="Pfam" id="PF03781">
    <property type="entry name" value="FGE-sulfatase"/>
    <property type="match status" value="1"/>
</dbReference>
<accession>A0A2T7FWU4</accession>
<comment type="caution">
    <text evidence="3">The sequence shown here is derived from an EMBL/GenBank/DDBJ whole genome shotgun (WGS) entry which is preliminary data.</text>
</comment>
<keyword evidence="1" id="KW-1133">Transmembrane helix</keyword>
<dbReference type="InterPro" id="IPR051043">
    <property type="entry name" value="Sulfatase_Mod_Factor_Kinase"/>
</dbReference>
<name>A0A2T7FWU4_9RHOB</name>
<keyword evidence="4" id="KW-1185">Reference proteome</keyword>
<keyword evidence="1" id="KW-0472">Membrane</keyword>
<sequence>MTFAIATEQGSPISLRVRLISSVAVALLVGVAFIPRDPDIFYAPQMAERPVILPDGARLYVQKYEVTVTEWNRCHADGACTLALQVPANRDATTQPATGLSYTDVSEYLRWINAQSDATFRLPSLHEWEFMAAPVLPPEPDPIFTDPELTWASAYLVEPQTKRTLRPQGSFATTNEGIVDLNGSVWEWTQDCYAGASDGEITPDRCPAFFVGGEHVAAMSYLVRDPARGGCAVGTPPAHLGLRLVSDRPVN</sequence>
<dbReference type="RefSeq" id="WP_108640795.1">
    <property type="nucleotide sequence ID" value="NZ_QCYG01000005.1"/>
</dbReference>
<evidence type="ECO:0000259" key="2">
    <source>
        <dbReference type="Pfam" id="PF03781"/>
    </source>
</evidence>
<organism evidence="3 4">
    <name type="scientific">Thalassorhabdomicrobium marinisediminis</name>
    <dbReference type="NCBI Taxonomy" id="2170577"/>
    <lineage>
        <taxon>Bacteria</taxon>
        <taxon>Pseudomonadati</taxon>
        <taxon>Pseudomonadota</taxon>
        <taxon>Alphaproteobacteria</taxon>
        <taxon>Rhodobacterales</taxon>
        <taxon>Paracoccaceae</taxon>
        <taxon>Thalassorhabdomicrobium</taxon>
    </lineage>
</organism>
<protein>
    <submittedName>
        <fullName evidence="3">Nitrate reductase</fullName>
    </submittedName>
</protein>
<dbReference type="PANTHER" id="PTHR23150">
    <property type="entry name" value="SULFATASE MODIFYING FACTOR 1, 2"/>
    <property type="match status" value="1"/>
</dbReference>
<dbReference type="SUPFAM" id="SSF56436">
    <property type="entry name" value="C-type lectin-like"/>
    <property type="match status" value="1"/>
</dbReference>
<dbReference type="Gene3D" id="3.90.1580.10">
    <property type="entry name" value="paralog of FGE (formylglycine-generating enzyme)"/>
    <property type="match status" value="1"/>
</dbReference>
<keyword evidence="1" id="KW-0812">Transmembrane</keyword>
<gene>
    <name evidence="3" type="ORF">DC363_08885</name>
</gene>
<evidence type="ECO:0000313" key="3">
    <source>
        <dbReference type="EMBL" id="PVA06636.1"/>
    </source>
</evidence>
<dbReference type="Proteomes" id="UP000244817">
    <property type="component" value="Unassembled WGS sequence"/>
</dbReference>
<dbReference type="GO" id="GO:0120147">
    <property type="term" value="F:formylglycine-generating oxidase activity"/>
    <property type="evidence" value="ECO:0007669"/>
    <property type="project" value="TreeGrafter"/>
</dbReference>
<dbReference type="PANTHER" id="PTHR23150:SF19">
    <property type="entry name" value="FORMYLGLYCINE-GENERATING ENZYME"/>
    <property type="match status" value="1"/>
</dbReference>
<dbReference type="InterPro" id="IPR005532">
    <property type="entry name" value="SUMF_dom"/>
</dbReference>
<proteinExistence type="predicted"/>